<evidence type="ECO:0000313" key="14">
    <source>
        <dbReference type="EMBL" id="TRY94807.1"/>
    </source>
</evidence>
<keyword evidence="4 10" id="KW-0863">Zinc-finger</keyword>
<gene>
    <name evidence="14" type="ORF">DNTS_029836</name>
</gene>
<accession>A0A553QXX8</accession>
<dbReference type="GO" id="GO:0000978">
    <property type="term" value="F:RNA polymerase II cis-regulatory region sequence-specific DNA binding"/>
    <property type="evidence" value="ECO:0007669"/>
    <property type="project" value="TreeGrafter"/>
</dbReference>
<feature type="non-terminal residue" evidence="14">
    <location>
        <position position="538"/>
    </location>
</feature>
<dbReference type="PROSITE" id="PS50157">
    <property type="entry name" value="ZINC_FINGER_C2H2_2"/>
    <property type="match status" value="10"/>
</dbReference>
<dbReference type="InterPro" id="IPR017125">
    <property type="entry name" value="Znf_PRDM5-like"/>
</dbReference>
<evidence type="ECO:0000256" key="1">
    <source>
        <dbReference type="ARBA" id="ARBA00004123"/>
    </source>
</evidence>
<feature type="domain" description="C2H2-type" evidence="12">
    <location>
        <begin position="458"/>
        <end position="486"/>
    </location>
</feature>
<evidence type="ECO:0000256" key="2">
    <source>
        <dbReference type="ARBA" id="ARBA00022723"/>
    </source>
</evidence>
<keyword evidence="2" id="KW-0479">Metal-binding</keyword>
<evidence type="ECO:0000256" key="4">
    <source>
        <dbReference type="ARBA" id="ARBA00022771"/>
    </source>
</evidence>
<keyword evidence="5" id="KW-0862">Zinc</keyword>
<dbReference type="InterPro" id="IPR046341">
    <property type="entry name" value="SET_dom_sf"/>
</dbReference>
<feature type="domain" description="C2H2-type" evidence="12">
    <location>
        <begin position="374"/>
        <end position="401"/>
    </location>
</feature>
<dbReference type="EMBL" id="SRMA01025423">
    <property type="protein sequence ID" value="TRY94807.1"/>
    <property type="molecule type" value="Genomic_DNA"/>
</dbReference>
<dbReference type="GO" id="GO:0008270">
    <property type="term" value="F:zinc ion binding"/>
    <property type="evidence" value="ECO:0007669"/>
    <property type="project" value="UniProtKB-KW"/>
</dbReference>
<evidence type="ECO:0000256" key="6">
    <source>
        <dbReference type="ARBA" id="ARBA00023015"/>
    </source>
</evidence>
<protein>
    <recommendedName>
        <fullName evidence="16">Zinc finger protein</fullName>
    </recommendedName>
</protein>
<dbReference type="Pfam" id="PF00096">
    <property type="entry name" value="zf-C2H2"/>
    <property type="match status" value="8"/>
</dbReference>
<dbReference type="OrthoDB" id="6077919at2759"/>
<keyword evidence="6" id="KW-0805">Transcription regulation</keyword>
<keyword evidence="7" id="KW-0238">DNA-binding</keyword>
<dbReference type="Proteomes" id="UP000316079">
    <property type="component" value="Unassembled WGS sequence"/>
</dbReference>
<feature type="domain" description="C2H2-type" evidence="12">
    <location>
        <begin position="321"/>
        <end position="343"/>
    </location>
</feature>
<comment type="caution">
    <text evidence="14">The sequence shown here is derived from an EMBL/GenBank/DDBJ whole genome shotgun (WGS) entry which is preliminary data.</text>
</comment>
<dbReference type="PROSITE" id="PS00028">
    <property type="entry name" value="ZINC_FINGER_C2H2_1"/>
    <property type="match status" value="8"/>
</dbReference>
<dbReference type="AlphaFoldDB" id="A0A553QXX8"/>
<keyword evidence="3" id="KW-0677">Repeat</keyword>
<evidence type="ECO:0000256" key="11">
    <source>
        <dbReference type="SAM" id="MobiDB-lite"/>
    </source>
</evidence>
<feature type="domain" description="C2H2-type" evidence="12">
    <location>
        <begin position="487"/>
        <end position="514"/>
    </location>
</feature>
<feature type="domain" description="C2H2-type" evidence="12">
    <location>
        <begin position="288"/>
        <end position="318"/>
    </location>
</feature>
<dbReference type="GO" id="GO:0005634">
    <property type="term" value="C:nucleus"/>
    <property type="evidence" value="ECO:0007669"/>
    <property type="project" value="UniProtKB-SubCell"/>
</dbReference>
<feature type="region of interest" description="Disordered" evidence="11">
    <location>
        <begin position="153"/>
        <end position="175"/>
    </location>
</feature>
<dbReference type="SMART" id="SM00355">
    <property type="entry name" value="ZnF_C2H2"/>
    <property type="match status" value="12"/>
</dbReference>
<proteinExistence type="predicted"/>
<dbReference type="GO" id="GO:0000981">
    <property type="term" value="F:DNA-binding transcription factor activity, RNA polymerase II-specific"/>
    <property type="evidence" value="ECO:0007669"/>
    <property type="project" value="TreeGrafter"/>
</dbReference>
<dbReference type="FunFam" id="3.30.160.60:FF:000518">
    <property type="entry name" value="Zinc finger protein"/>
    <property type="match status" value="1"/>
</dbReference>
<dbReference type="PROSITE" id="PS50280">
    <property type="entry name" value="SET"/>
    <property type="match status" value="1"/>
</dbReference>
<evidence type="ECO:0000256" key="5">
    <source>
        <dbReference type="ARBA" id="ARBA00022833"/>
    </source>
</evidence>
<feature type="domain" description="C2H2-type" evidence="12">
    <location>
        <begin position="515"/>
        <end position="538"/>
    </location>
</feature>
<dbReference type="InterPro" id="IPR013087">
    <property type="entry name" value="Znf_C2H2_type"/>
</dbReference>
<name>A0A553QXX8_9TELE</name>
<evidence type="ECO:0000256" key="3">
    <source>
        <dbReference type="ARBA" id="ARBA00022737"/>
    </source>
</evidence>
<evidence type="ECO:0000313" key="15">
    <source>
        <dbReference type="Proteomes" id="UP000316079"/>
    </source>
</evidence>
<feature type="domain" description="C2H2-type" evidence="12">
    <location>
        <begin position="346"/>
        <end position="373"/>
    </location>
</feature>
<keyword evidence="9" id="KW-0539">Nucleus</keyword>
<dbReference type="FunFam" id="3.30.160.60:FF:000100">
    <property type="entry name" value="Zinc finger 45-like"/>
    <property type="match status" value="1"/>
</dbReference>
<evidence type="ECO:0000259" key="12">
    <source>
        <dbReference type="PROSITE" id="PS50157"/>
    </source>
</evidence>
<feature type="domain" description="SET" evidence="13">
    <location>
        <begin position="10"/>
        <end position="147"/>
    </location>
</feature>
<dbReference type="FunFam" id="3.30.160.60:FF:000407">
    <property type="entry name" value="Zinc finger protein"/>
    <property type="match status" value="1"/>
</dbReference>
<dbReference type="Gene3D" id="2.170.270.10">
    <property type="entry name" value="SET domain"/>
    <property type="match status" value="1"/>
</dbReference>
<evidence type="ECO:0000256" key="9">
    <source>
        <dbReference type="ARBA" id="ARBA00023242"/>
    </source>
</evidence>
<feature type="domain" description="C2H2-type" evidence="12">
    <location>
        <begin position="402"/>
        <end position="429"/>
    </location>
</feature>
<comment type="subcellular location">
    <subcellularLocation>
        <location evidence="1">Nucleus</location>
    </subcellularLocation>
</comment>
<feature type="domain" description="C2H2-type" evidence="12">
    <location>
        <begin position="430"/>
        <end position="457"/>
    </location>
</feature>
<dbReference type="InterPro" id="IPR036236">
    <property type="entry name" value="Znf_C2H2_sf"/>
</dbReference>
<evidence type="ECO:0000256" key="8">
    <source>
        <dbReference type="ARBA" id="ARBA00023163"/>
    </source>
</evidence>
<evidence type="ECO:0000256" key="7">
    <source>
        <dbReference type="ARBA" id="ARBA00023125"/>
    </source>
</evidence>
<dbReference type="Gene3D" id="3.30.160.60">
    <property type="entry name" value="Classic Zinc Finger"/>
    <property type="match status" value="10"/>
</dbReference>
<dbReference type="Pfam" id="PF21549">
    <property type="entry name" value="PRDM2_PR"/>
    <property type="match status" value="1"/>
</dbReference>
<reference evidence="14 15" key="1">
    <citation type="journal article" date="2019" name="Sci. Data">
        <title>Hybrid genome assembly and annotation of Danionella translucida.</title>
        <authorList>
            <person name="Kadobianskyi M."/>
            <person name="Schulze L."/>
            <person name="Schuelke M."/>
            <person name="Judkewitz B."/>
        </authorList>
    </citation>
    <scope>NUCLEOTIDE SEQUENCE [LARGE SCALE GENOMIC DNA]</scope>
    <source>
        <strain evidence="14 15">Bolton</strain>
    </source>
</reference>
<dbReference type="PANTHER" id="PTHR23226">
    <property type="entry name" value="ZINC FINGER AND SCAN DOMAIN-CONTAINING"/>
    <property type="match status" value="1"/>
</dbReference>
<feature type="compositionally biased region" description="Acidic residues" evidence="11">
    <location>
        <begin position="153"/>
        <end position="169"/>
    </location>
</feature>
<dbReference type="PANTHER" id="PTHR23226:SF416">
    <property type="entry name" value="FI01424P"/>
    <property type="match status" value="1"/>
</dbReference>
<dbReference type="SUPFAM" id="SSF57667">
    <property type="entry name" value="beta-beta-alpha zinc fingers"/>
    <property type="match status" value="6"/>
</dbReference>
<dbReference type="FunFam" id="3.30.160.60:FF:000546">
    <property type="entry name" value="Zinc finger protein 333"/>
    <property type="match status" value="1"/>
</dbReference>
<sequence>MRMLGMYVPDRFLLKSSKVQDGMGLYTARGVKKGEKFGPFAGERRMLGELDDNMDPRLMWEVRGSKGDVLYVLDASNPRHANWLRFVHQAPSQEQKNLAAIQRQRSKNTKERGDKKNEIVSEKDGENIFYLAVDDIETDTELLIGYLDSDMEYSEEDSDEEHEIKDEEESSKGSNHLVADAEVLIKQEDHPCLLCESSFPSEEVLAEHLQSLHQRASIQEQQGFQCRSCGKEFPVKQALQRHVLHCTESSAASGDPTSAHQCVLCQGSFCSESSFEQHKEACRGDARFICRSESCGKRFKSKDALKKHKSNVHSGGARRKLVCTICNKKCSSSLNLQEHRKIHEVFDCTDCDKKFISSNQLKRHMITHSEKRPYTCEICSRSFKRLDQATAHKIIHSEDKPYKCKLCWKEFAHRNVYKNHKKTHSEERPFQCEECKALFRTPFSLQRHQLIHNSERTFKCDQCDATFKRKDTLNVHIQVVHDGHKKYKCDLCEKAFVTPSVLKSHKKTHTGEKEKICPYCGQKFASNGTLRVHIRSHT</sequence>
<dbReference type="FunFam" id="3.30.160.60:FF:000659">
    <property type="entry name" value="Zinc finger protein"/>
    <property type="match status" value="1"/>
</dbReference>
<evidence type="ECO:0000259" key="13">
    <source>
        <dbReference type="PROSITE" id="PS50280"/>
    </source>
</evidence>
<keyword evidence="8" id="KW-0804">Transcription</keyword>
<dbReference type="PIRSF" id="PIRSF037162">
    <property type="entry name" value="PRDM"/>
    <property type="match status" value="1"/>
</dbReference>
<evidence type="ECO:0008006" key="16">
    <source>
        <dbReference type="Google" id="ProtNLM"/>
    </source>
</evidence>
<organism evidence="14 15">
    <name type="scientific">Danionella cerebrum</name>
    <dbReference type="NCBI Taxonomy" id="2873325"/>
    <lineage>
        <taxon>Eukaryota</taxon>
        <taxon>Metazoa</taxon>
        <taxon>Chordata</taxon>
        <taxon>Craniata</taxon>
        <taxon>Vertebrata</taxon>
        <taxon>Euteleostomi</taxon>
        <taxon>Actinopterygii</taxon>
        <taxon>Neopterygii</taxon>
        <taxon>Teleostei</taxon>
        <taxon>Ostariophysi</taxon>
        <taxon>Cypriniformes</taxon>
        <taxon>Danionidae</taxon>
        <taxon>Danioninae</taxon>
        <taxon>Danionella</taxon>
    </lineage>
</organism>
<dbReference type="STRING" id="623744.A0A553QXX8"/>
<evidence type="ECO:0000256" key="10">
    <source>
        <dbReference type="PROSITE-ProRule" id="PRU00042"/>
    </source>
</evidence>
<keyword evidence="15" id="KW-1185">Reference proteome</keyword>
<dbReference type="InterPro" id="IPR001214">
    <property type="entry name" value="SET_dom"/>
</dbReference>
<dbReference type="FunFam" id="3.30.160.60:FF:000476">
    <property type="entry name" value="Zinc finger protein"/>
    <property type="match status" value="2"/>
</dbReference>
<feature type="domain" description="C2H2-type" evidence="12">
    <location>
        <begin position="224"/>
        <end position="242"/>
    </location>
</feature>